<evidence type="ECO:0000313" key="3">
    <source>
        <dbReference type="EMBL" id="TCO75940.1"/>
    </source>
</evidence>
<dbReference type="GO" id="GO:0005548">
    <property type="term" value="F:phospholipid transporter activity"/>
    <property type="evidence" value="ECO:0007669"/>
    <property type="project" value="TreeGrafter"/>
</dbReference>
<dbReference type="EMBL" id="SLWX01000006">
    <property type="protein sequence ID" value="TCO75940.1"/>
    <property type="molecule type" value="Genomic_DNA"/>
</dbReference>
<gene>
    <name evidence="3" type="ORF">EV688_106131</name>
</gene>
<keyword evidence="2" id="KW-1133">Transmembrane helix</keyword>
<evidence type="ECO:0000256" key="1">
    <source>
        <dbReference type="SAM" id="MobiDB-lite"/>
    </source>
</evidence>
<dbReference type="Pfam" id="PF02405">
    <property type="entry name" value="MlaE"/>
    <property type="match status" value="1"/>
</dbReference>
<feature type="transmembrane region" description="Helical" evidence="2">
    <location>
        <begin position="264"/>
        <end position="293"/>
    </location>
</feature>
<dbReference type="InterPro" id="IPR030802">
    <property type="entry name" value="Permease_MalE"/>
</dbReference>
<sequence>MDATAPDCALRPDASGQPTLYLSGDWTEGQPTPAPSRLQDMLARIEPPGPVALDLSGIGDWDSQLPAFCLRWMNLCRSRGIDCERRRHGSSLDDLLDLATATPPREARPRSAGWLSAAAIRRNLHEIGEQVQESLAFVGDATVACATCMMPGSSMRWSDLKLYCAQAGPGALPIITLTSILVGMILAYLGAVQLKEFGAEVYVADLVGIGMLREMGALMTAVVMAGRTGAAYAAQIGTMQSNDEIDALTTLGLSPMEFLVAPRLLALALMMPLLTIYANVLGMLGGAIVAGGMGISPLAYLSELVTVLAPGHFMVGLSKSLLFAVLIAIAGCRAGMSAGRSSAGVGDATTEAVVTAVVYLIVADAGMNILFQQVGV</sequence>
<evidence type="ECO:0000256" key="2">
    <source>
        <dbReference type="SAM" id="Phobius"/>
    </source>
</evidence>
<keyword evidence="4" id="KW-1185">Reference proteome</keyword>
<organism evidence="3 4">
    <name type="scientific">Chromatocurvus halotolerans</name>
    <dbReference type="NCBI Taxonomy" id="1132028"/>
    <lineage>
        <taxon>Bacteria</taxon>
        <taxon>Pseudomonadati</taxon>
        <taxon>Pseudomonadota</taxon>
        <taxon>Gammaproteobacteria</taxon>
        <taxon>Cellvibrionales</taxon>
        <taxon>Halieaceae</taxon>
        <taxon>Chromatocurvus</taxon>
    </lineage>
</organism>
<dbReference type="Proteomes" id="UP000294980">
    <property type="component" value="Unassembled WGS sequence"/>
</dbReference>
<protein>
    <submittedName>
        <fullName evidence="3">Phospholipid/cholesterol/gamma-HCH transport system permease protein</fullName>
    </submittedName>
</protein>
<accession>A0A4V2SBK9</accession>
<dbReference type="RefSeq" id="WP_117315879.1">
    <property type="nucleotide sequence ID" value="NZ_QQSW01000005.1"/>
</dbReference>
<dbReference type="AlphaFoldDB" id="A0A4V2SBK9"/>
<proteinExistence type="predicted"/>
<dbReference type="PANTHER" id="PTHR30188">
    <property type="entry name" value="ABC TRANSPORTER PERMEASE PROTEIN-RELATED"/>
    <property type="match status" value="1"/>
</dbReference>
<dbReference type="OrthoDB" id="9810518at2"/>
<keyword evidence="2" id="KW-0812">Transmembrane</keyword>
<dbReference type="PANTHER" id="PTHR30188:SF3">
    <property type="entry name" value="ABC TRANSPORTER PERMEASE"/>
    <property type="match status" value="1"/>
</dbReference>
<name>A0A4V2SBK9_9GAMM</name>
<dbReference type="GO" id="GO:0043190">
    <property type="term" value="C:ATP-binding cassette (ABC) transporter complex"/>
    <property type="evidence" value="ECO:0007669"/>
    <property type="project" value="InterPro"/>
</dbReference>
<evidence type="ECO:0000313" key="4">
    <source>
        <dbReference type="Proteomes" id="UP000294980"/>
    </source>
</evidence>
<feature type="transmembrane region" description="Helical" evidence="2">
    <location>
        <begin position="313"/>
        <end position="332"/>
    </location>
</feature>
<feature type="region of interest" description="Disordered" evidence="1">
    <location>
        <begin position="1"/>
        <end position="34"/>
    </location>
</feature>
<keyword evidence="2" id="KW-0472">Membrane</keyword>
<feature type="transmembrane region" description="Helical" evidence="2">
    <location>
        <begin position="170"/>
        <end position="189"/>
    </location>
</feature>
<comment type="caution">
    <text evidence="3">The sequence shown here is derived from an EMBL/GenBank/DDBJ whole genome shotgun (WGS) entry which is preliminary data.</text>
</comment>
<reference evidence="3 4" key="1">
    <citation type="submission" date="2019-03" db="EMBL/GenBank/DDBJ databases">
        <title>Genomic Encyclopedia of Type Strains, Phase IV (KMG-IV): sequencing the most valuable type-strain genomes for metagenomic binning, comparative biology and taxonomic classification.</title>
        <authorList>
            <person name="Goeker M."/>
        </authorList>
    </citation>
    <scope>NUCLEOTIDE SEQUENCE [LARGE SCALE GENOMIC DNA]</scope>
    <source>
        <strain evidence="3 4">DSM 23344</strain>
    </source>
</reference>